<dbReference type="Proteomes" id="UP000594454">
    <property type="component" value="Chromosome 4"/>
</dbReference>
<evidence type="ECO:0000256" key="4">
    <source>
        <dbReference type="ARBA" id="ARBA00023157"/>
    </source>
</evidence>
<keyword evidence="4" id="KW-1015">Disulfide bond</keyword>
<evidence type="ECO:0000313" key="8">
    <source>
        <dbReference type="EMBL" id="CAD7089575.1"/>
    </source>
</evidence>
<accession>A0A7R8UYN3</accession>
<dbReference type="OrthoDB" id="6020543at2759"/>
<dbReference type="InterPro" id="IPR002557">
    <property type="entry name" value="Chitin-bd_dom"/>
</dbReference>
<evidence type="ECO:0000256" key="5">
    <source>
        <dbReference type="ARBA" id="ARBA00023180"/>
    </source>
</evidence>
<dbReference type="PANTHER" id="PTHR23301:SF106">
    <property type="entry name" value="CHITIN-BINDING TYPE-2 DOMAIN-CONTAINING PROTEIN-RELATED"/>
    <property type="match status" value="1"/>
</dbReference>
<keyword evidence="5" id="KW-0325">Glycoprotein</keyword>
<evidence type="ECO:0000256" key="1">
    <source>
        <dbReference type="ARBA" id="ARBA00022669"/>
    </source>
</evidence>
<dbReference type="InParanoid" id="A0A7R8UYN3"/>
<keyword evidence="3" id="KW-0677">Repeat</keyword>
<keyword evidence="2 6" id="KW-0732">Signal</keyword>
<evidence type="ECO:0000313" key="9">
    <source>
        <dbReference type="Proteomes" id="UP000594454"/>
    </source>
</evidence>
<feature type="chain" id="PRO_5030957830" description="Chitin-binding type-2 domain-containing protein" evidence="6">
    <location>
        <begin position="25"/>
        <end position="280"/>
    </location>
</feature>
<dbReference type="PANTHER" id="PTHR23301">
    <property type="entry name" value="CHITIN BINDING PERITROPHIN-A"/>
    <property type="match status" value="1"/>
</dbReference>
<protein>
    <recommendedName>
        <fullName evidence="7">Chitin-binding type-2 domain-containing protein</fullName>
    </recommendedName>
</protein>
<sequence>MKNARCNLVVNLILLLCIISRGLGQKARLLQATRQGSTPQTCGANDWGPKCADCLNLLTCAGEQINIQTCSSINSQRPYCDLTSNACVASIDNSQSCVPQDYKCTGHGQFPDPSNCRRYYICDAPNAAPLGVYECPANYVYNSKTGLCVRSICQNIDCSKTPNQYIISSADPSILIYCFSGNNVQKPYVFRCPDPQNMQYDKDSLKCVYKCTREGRFADRVKCTGFYDCFWSIYGYQYNHNTCPSGYAFNASSLQCVQATTCKNQVDGQEVSTTSTPSPQ</sequence>
<dbReference type="Gene3D" id="2.170.140.10">
    <property type="entry name" value="Chitin binding domain"/>
    <property type="match status" value="2"/>
</dbReference>
<feature type="domain" description="Chitin-binding type-2" evidence="7">
    <location>
        <begin position="101"/>
        <end position="160"/>
    </location>
</feature>
<dbReference type="AlphaFoldDB" id="A0A7R8UYN3"/>
<evidence type="ECO:0000259" key="7">
    <source>
        <dbReference type="PROSITE" id="PS50940"/>
    </source>
</evidence>
<name>A0A7R8UYN3_HERIL</name>
<dbReference type="GO" id="GO:0008061">
    <property type="term" value="F:chitin binding"/>
    <property type="evidence" value="ECO:0007669"/>
    <property type="project" value="UniProtKB-KW"/>
</dbReference>
<dbReference type="Pfam" id="PF01607">
    <property type="entry name" value="CBM_14"/>
    <property type="match status" value="1"/>
</dbReference>
<evidence type="ECO:0000256" key="6">
    <source>
        <dbReference type="SAM" id="SignalP"/>
    </source>
</evidence>
<dbReference type="OMA" id="DCIRIEC"/>
<dbReference type="EMBL" id="LR899012">
    <property type="protein sequence ID" value="CAD7089575.1"/>
    <property type="molecule type" value="Genomic_DNA"/>
</dbReference>
<keyword evidence="9" id="KW-1185">Reference proteome</keyword>
<dbReference type="InterPro" id="IPR036508">
    <property type="entry name" value="Chitin-bd_dom_sf"/>
</dbReference>
<gene>
    <name evidence="8" type="ORF">HERILL_LOCUS12116</name>
</gene>
<evidence type="ECO:0000256" key="2">
    <source>
        <dbReference type="ARBA" id="ARBA00022729"/>
    </source>
</evidence>
<dbReference type="SUPFAM" id="SSF57625">
    <property type="entry name" value="Invertebrate chitin-binding proteins"/>
    <property type="match status" value="2"/>
</dbReference>
<dbReference type="GO" id="GO:0005576">
    <property type="term" value="C:extracellular region"/>
    <property type="evidence" value="ECO:0007669"/>
    <property type="project" value="InterPro"/>
</dbReference>
<evidence type="ECO:0000256" key="3">
    <source>
        <dbReference type="ARBA" id="ARBA00022737"/>
    </source>
</evidence>
<organism evidence="8 9">
    <name type="scientific">Hermetia illucens</name>
    <name type="common">Black soldier fly</name>
    <dbReference type="NCBI Taxonomy" id="343691"/>
    <lineage>
        <taxon>Eukaryota</taxon>
        <taxon>Metazoa</taxon>
        <taxon>Ecdysozoa</taxon>
        <taxon>Arthropoda</taxon>
        <taxon>Hexapoda</taxon>
        <taxon>Insecta</taxon>
        <taxon>Pterygota</taxon>
        <taxon>Neoptera</taxon>
        <taxon>Endopterygota</taxon>
        <taxon>Diptera</taxon>
        <taxon>Brachycera</taxon>
        <taxon>Stratiomyomorpha</taxon>
        <taxon>Stratiomyidae</taxon>
        <taxon>Hermetiinae</taxon>
        <taxon>Hermetia</taxon>
    </lineage>
</organism>
<feature type="domain" description="Chitin-binding type-2" evidence="7">
    <location>
        <begin position="208"/>
        <end position="264"/>
    </location>
</feature>
<dbReference type="SMART" id="SM00494">
    <property type="entry name" value="ChtBD2"/>
    <property type="match status" value="3"/>
</dbReference>
<dbReference type="PROSITE" id="PS50940">
    <property type="entry name" value="CHIT_BIND_II"/>
    <property type="match status" value="2"/>
</dbReference>
<proteinExistence type="predicted"/>
<keyword evidence="1" id="KW-0147">Chitin-binding</keyword>
<reference evidence="8 9" key="1">
    <citation type="submission" date="2020-11" db="EMBL/GenBank/DDBJ databases">
        <authorList>
            <person name="Wallbank WR R."/>
            <person name="Pardo Diaz C."/>
            <person name="Kozak K."/>
            <person name="Martin S."/>
            <person name="Jiggins C."/>
            <person name="Moest M."/>
            <person name="Warren A I."/>
            <person name="Generalovic N T."/>
            <person name="Byers J.R.P. K."/>
            <person name="Montejo-Kovacevich G."/>
            <person name="Yen C E."/>
        </authorList>
    </citation>
    <scope>NUCLEOTIDE SEQUENCE [LARGE SCALE GENOMIC DNA]</scope>
</reference>
<feature type="signal peptide" evidence="6">
    <location>
        <begin position="1"/>
        <end position="24"/>
    </location>
</feature>
<dbReference type="InterPro" id="IPR051940">
    <property type="entry name" value="Chitin_bind-dev_reg"/>
</dbReference>